<dbReference type="Proteomes" id="UP001164439">
    <property type="component" value="Chromosome"/>
</dbReference>
<feature type="signal peptide" evidence="2">
    <location>
        <begin position="1"/>
        <end position="28"/>
    </location>
</feature>
<sequence>MANTSSSPHRTALLASAVALLGALTACGGTDGTTTAPRPTTPTTHDRTTSPPGTEVSPGEQSTPTRPAASPSPAGAAAPSSRCRTAELRAEVGRMDPGAGQRNFPIVLTNASARTCTVYGYPGAAFVDASGRQLGPDPERAPGKPSRVTLAPGDSAWAGLSYASPEISGARTARPAGLLVTPPDEREPIEVDWTAGAVPVSGNASTVRLTVFAPGSGP</sequence>
<dbReference type="RefSeq" id="WP_269663341.1">
    <property type="nucleotide sequence ID" value="NZ_CP114413.1"/>
</dbReference>
<evidence type="ECO:0000313" key="5">
    <source>
        <dbReference type="Proteomes" id="UP001164439"/>
    </source>
</evidence>
<feature type="chain" id="PRO_5046330018" evidence="2">
    <location>
        <begin position="29"/>
        <end position="218"/>
    </location>
</feature>
<name>A0ABY7KMP0_9ACTN</name>
<feature type="region of interest" description="Disordered" evidence="1">
    <location>
        <begin position="28"/>
        <end position="82"/>
    </location>
</feature>
<proteinExistence type="predicted"/>
<feature type="compositionally biased region" description="Low complexity" evidence="1">
    <location>
        <begin position="62"/>
        <end position="82"/>
    </location>
</feature>
<reference evidence="4" key="1">
    <citation type="submission" date="2022-12" db="EMBL/GenBank/DDBJ databases">
        <authorList>
            <person name="Ruckert C."/>
            <person name="Busche T."/>
            <person name="Kalinowski J."/>
            <person name="Wittmann C."/>
        </authorList>
    </citation>
    <scope>NUCLEOTIDE SEQUENCE</scope>
    <source>
        <strain evidence="4">DSM 40467</strain>
    </source>
</reference>
<protein>
    <submittedName>
        <fullName evidence="4">DUF4232 domain-containing protein</fullName>
    </submittedName>
</protein>
<evidence type="ECO:0000256" key="2">
    <source>
        <dbReference type="SAM" id="SignalP"/>
    </source>
</evidence>
<feature type="domain" description="DUF4232" evidence="3">
    <location>
        <begin position="83"/>
        <end position="205"/>
    </location>
</feature>
<accession>A0ABY7KMP0</accession>
<dbReference type="InterPro" id="IPR025326">
    <property type="entry name" value="DUF4232"/>
</dbReference>
<evidence type="ECO:0000256" key="1">
    <source>
        <dbReference type="SAM" id="MobiDB-lite"/>
    </source>
</evidence>
<dbReference type="Pfam" id="PF14016">
    <property type="entry name" value="DUF4232"/>
    <property type="match status" value="1"/>
</dbReference>
<evidence type="ECO:0000259" key="3">
    <source>
        <dbReference type="Pfam" id="PF14016"/>
    </source>
</evidence>
<evidence type="ECO:0000313" key="4">
    <source>
        <dbReference type="EMBL" id="WAZ25858.1"/>
    </source>
</evidence>
<organism evidence="4 5">
    <name type="scientific">Streptomyces cinnabarinus</name>
    <dbReference type="NCBI Taxonomy" id="67287"/>
    <lineage>
        <taxon>Bacteria</taxon>
        <taxon>Bacillati</taxon>
        <taxon>Actinomycetota</taxon>
        <taxon>Actinomycetes</taxon>
        <taxon>Kitasatosporales</taxon>
        <taxon>Streptomycetaceae</taxon>
        <taxon>Streptomyces</taxon>
    </lineage>
</organism>
<feature type="compositionally biased region" description="Low complexity" evidence="1">
    <location>
        <begin position="28"/>
        <end position="43"/>
    </location>
</feature>
<gene>
    <name evidence="4" type="ORF">STRCI_007383</name>
</gene>
<keyword evidence="2" id="KW-0732">Signal</keyword>
<keyword evidence="5" id="KW-1185">Reference proteome</keyword>
<dbReference type="EMBL" id="CP114413">
    <property type="protein sequence ID" value="WAZ25858.1"/>
    <property type="molecule type" value="Genomic_DNA"/>
</dbReference>